<feature type="domain" description="Plasmid pRiA4b Orf3-like" evidence="1">
    <location>
        <begin position="2"/>
        <end position="212"/>
    </location>
</feature>
<dbReference type="PANTHER" id="PTHR41878">
    <property type="entry name" value="LEXA REPRESSOR-RELATED"/>
    <property type="match status" value="1"/>
</dbReference>
<dbReference type="RefSeq" id="WP_382400825.1">
    <property type="nucleotide sequence ID" value="NZ_JBHTNH010000025.1"/>
</dbReference>
<keyword evidence="3" id="KW-1185">Reference proteome</keyword>
<name>A0ABW3ZVU1_9BACI</name>
<reference evidence="3" key="1">
    <citation type="journal article" date="2019" name="Int. J. Syst. Evol. Microbiol.">
        <title>The Global Catalogue of Microorganisms (GCM) 10K type strain sequencing project: providing services to taxonomists for standard genome sequencing and annotation.</title>
        <authorList>
            <consortium name="The Broad Institute Genomics Platform"/>
            <consortium name="The Broad Institute Genome Sequencing Center for Infectious Disease"/>
            <person name="Wu L."/>
            <person name="Ma J."/>
        </authorList>
    </citation>
    <scope>NUCLEOTIDE SEQUENCE [LARGE SCALE GENOMIC DNA]</scope>
    <source>
        <strain evidence="3">CCUG 54822</strain>
    </source>
</reference>
<dbReference type="EMBL" id="JBHTNH010000025">
    <property type="protein sequence ID" value="MFD1362359.1"/>
    <property type="molecule type" value="Genomic_DNA"/>
</dbReference>
<dbReference type="Gene3D" id="3.10.290.30">
    <property type="entry name" value="MM3350-like"/>
    <property type="match status" value="1"/>
</dbReference>
<organism evidence="2 3">
    <name type="scientific">Lentibacillus salinarum</name>
    <dbReference type="NCBI Taxonomy" id="446820"/>
    <lineage>
        <taxon>Bacteria</taxon>
        <taxon>Bacillati</taxon>
        <taxon>Bacillota</taxon>
        <taxon>Bacilli</taxon>
        <taxon>Bacillales</taxon>
        <taxon>Bacillaceae</taxon>
        <taxon>Lentibacillus</taxon>
    </lineage>
</organism>
<dbReference type="Proteomes" id="UP001597178">
    <property type="component" value="Unassembled WGS sequence"/>
</dbReference>
<evidence type="ECO:0000313" key="2">
    <source>
        <dbReference type="EMBL" id="MFD1362359.1"/>
    </source>
</evidence>
<dbReference type="InterPro" id="IPR012912">
    <property type="entry name" value="Plasmid_pRiA4b_Orf3-like"/>
</dbReference>
<protein>
    <submittedName>
        <fullName evidence="2">Plasmid pRiA4b ORF-3 family protein</fullName>
    </submittedName>
</protein>
<dbReference type="InterPro" id="IPR024047">
    <property type="entry name" value="MM3350-like_sf"/>
</dbReference>
<sequence length="229" mass="27019">MKAYQIKIELTGSEPLIWRRVIMPAGATFNRLHDVIQNVTNFLGGYPGSYHLFEFDLPDDNIKVTNDEEAYQEHLHFKKNRKAIDAKMQDVPPKFAAFEEAWLQELQKVIRKPAGIKIDTYLEKYGNLNYIYDYGDDWQFLVTLEKTVEDYHYGYPTLIDGAETAPPEDVGGLPGYYQFLQIYHDANHPEHATMKEWAEEQLFREYNPDFINRMLKSIHYKKTEWDQLK</sequence>
<proteinExistence type="predicted"/>
<accession>A0ABW3ZVU1</accession>
<dbReference type="PANTHER" id="PTHR41878:SF1">
    <property type="entry name" value="TNPR PROTEIN"/>
    <property type="match status" value="1"/>
</dbReference>
<evidence type="ECO:0000259" key="1">
    <source>
        <dbReference type="Pfam" id="PF07929"/>
    </source>
</evidence>
<dbReference type="Pfam" id="PF07929">
    <property type="entry name" value="PRiA4_ORF3"/>
    <property type="match status" value="1"/>
</dbReference>
<evidence type="ECO:0000313" key="3">
    <source>
        <dbReference type="Proteomes" id="UP001597178"/>
    </source>
</evidence>
<gene>
    <name evidence="2" type="ORF">ACFQ4A_11900</name>
</gene>
<comment type="caution">
    <text evidence="2">The sequence shown here is derived from an EMBL/GenBank/DDBJ whole genome shotgun (WGS) entry which is preliminary data.</text>
</comment>
<dbReference type="SUPFAM" id="SSF159941">
    <property type="entry name" value="MM3350-like"/>
    <property type="match status" value="1"/>
</dbReference>